<dbReference type="PANTHER" id="PTHR30435:SF19">
    <property type="entry name" value="FLAGELLAR BASAL-BODY ROD PROTEIN FLGG"/>
    <property type="match status" value="1"/>
</dbReference>
<keyword evidence="6" id="KW-0969">Cilium</keyword>
<dbReference type="Pfam" id="PF00460">
    <property type="entry name" value="Flg_bb_rod"/>
    <property type="match status" value="1"/>
</dbReference>
<dbReference type="InterPro" id="IPR053967">
    <property type="entry name" value="LlgE_F_G-like_D1"/>
</dbReference>
<evidence type="ECO:0000259" key="3">
    <source>
        <dbReference type="Pfam" id="PF00460"/>
    </source>
</evidence>
<evidence type="ECO:0000313" key="7">
    <source>
        <dbReference type="Proteomes" id="UP001596142"/>
    </source>
</evidence>
<dbReference type="SUPFAM" id="SSF117143">
    <property type="entry name" value="Flagellar hook protein flgE"/>
    <property type="match status" value="1"/>
</dbReference>
<sequence length="276" mass="30031">MNTSMITSSVTMGQLQQQLDTISNNLANADRTGYKRREHSFSDLLAQQVNNQSAQQYEGGRLTPLGIRVGSGAKIAQTALRMEQGSIQQTERSLDFALTDRETFFPVQGEEGEVLYTRDGAFYLSPDPANPDQQVIVTGDGNELLSGEGTPFVVPAGTRDFQLTNEGMMEAVLANGESVNIGELELARITKPQLLEGAGGSMFTLPDLAALDIEAENVIELVAGNEAQVQQRALEQSNVDFSKEFADMLNAQRAYSFNARSVSQGDQMMGLINNLR</sequence>
<name>A0ABW0YII8_9BACI</name>
<protein>
    <submittedName>
        <fullName evidence="6">Flagellar hook-basal body protein</fullName>
    </submittedName>
</protein>
<comment type="subcellular location">
    <subcellularLocation>
        <location evidence="2">Bacterial flagellum basal body</location>
    </subcellularLocation>
</comment>
<dbReference type="PANTHER" id="PTHR30435">
    <property type="entry name" value="FLAGELLAR PROTEIN"/>
    <property type="match status" value="1"/>
</dbReference>
<organism evidence="6 7">
    <name type="scientific">Thalassorhabdus alkalitolerans</name>
    <dbReference type="NCBI Taxonomy" id="2282697"/>
    <lineage>
        <taxon>Bacteria</taxon>
        <taxon>Bacillati</taxon>
        <taxon>Bacillota</taxon>
        <taxon>Bacilli</taxon>
        <taxon>Bacillales</taxon>
        <taxon>Bacillaceae</taxon>
        <taxon>Thalassorhabdus</taxon>
    </lineage>
</organism>
<proteinExistence type="inferred from homology"/>
<evidence type="ECO:0000259" key="5">
    <source>
        <dbReference type="Pfam" id="PF22692"/>
    </source>
</evidence>
<gene>
    <name evidence="6" type="ORF">ACFPU1_01685</name>
</gene>
<feature type="domain" description="Flagellar hook protein FlgE/F/G-like D1" evidence="5">
    <location>
        <begin position="103"/>
        <end position="169"/>
    </location>
</feature>
<keyword evidence="7" id="KW-1185">Reference proteome</keyword>
<feature type="domain" description="Flagellar basal body rod protein N-terminal" evidence="3">
    <location>
        <begin position="11"/>
        <end position="35"/>
    </location>
</feature>
<dbReference type="InterPro" id="IPR001444">
    <property type="entry name" value="Flag_bb_rod_N"/>
</dbReference>
<dbReference type="EMBL" id="JBHSOZ010000002">
    <property type="protein sequence ID" value="MFC5711486.1"/>
    <property type="molecule type" value="Genomic_DNA"/>
</dbReference>
<keyword evidence="6" id="KW-0966">Cell projection</keyword>
<dbReference type="Pfam" id="PF06429">
    <property type="entry name" value="Flg_bbr_C"/>
    <property type="match status" value="1"/>
</dbReference>
<dbReference type="Pfam" id="PF22692">
    <property type="entry name" value="LlgE_F_G_D1"/>
    <property type="match status" value="1"/>
</dbReference>
<dbReference type="NCBIfam" id="TIGR03506">
    <property type="entry name" value="FlgEFG_subfam"/>
    <property type="match status" value="1"/>
</dbReference>
<evidence type="ECO:0000256" key="2">
    <source>
        <dbReference type="RuleBase" id="RU362116"/>
    </source>
</evidence>
<evidence type="ECO:0000256" key="1">
    <source>
        <dbReference type="ARBA" id="ARBA00009677"/>
    </source>
</evidence>
<evidence type="ECO:0000313" key="6">
    <source>
        <dbReference type="EMBL" id="MFC5711486.1"/>
    </source>
</evidence>
<evidence type="ECO:0000259" key="4">
    <source>
        <dbReference type="Pfam" id="PF06429"/>
    </source>
</evidence>
<comment type="caution">
    <text evidence="6">The sequence shown here is derived from an EMBL/GenBank/DDBJ whole genome shotgun (WGS) entry which is preliminary data.</text>
</comment>
<comment type="similarity">
    <text evidence="1 2">Belongs to the flagella basal body rod proteins family.</text>
</comment>
<accession>A0ABW0YII8</accession>
<dbReference type="Proteomes" id="UP001596142">
    <property type="component" value="Unassembled WGS sequence"/>
</dbReference>
<dbReference type="InterPro" id="IPR020013">
    <property type="entry name" value="Flagellar_FlgE/F/G"/>
</dbReference>
<feature type="domain" description="Flagellar basal-body/hook protein C-terminal" evidence="4">
    <location>
        <begin position="230"/>
        <end position="275"/>
    </location>
</feature>
<dbReference type="RefSeq" id="WP_385937809.1">
    <property type="nucleotide sequence ID" value="NZ_JBHSOZ010000002.1"/>
</dbReference>
<dbReference type="InterPro" id="IPR037925">
    <property type="entry name" value="FlgE/F/G-like"/>
</dbReference>
<reference evidence="7" key="1">
    <citation type="journal article" date="2019" name="Int. J. Syst. Evol. Microbiol.">
        <title>The Global Catalogue of Microorganisms (GCM) 10K type strain sequencing project: providing services to taxonomists for standard genome sequencing and annotation.</title>
        <authorList>
            <consortium name="The Broad Institute Genomics Platform"/>
            <consortium name="The Broad Institute Genome Sequencing Center for Infectious Disease"/>
            <person name="Wu L."/>
            <person name="Ma J."/>
        </authorList>
    </citation>
    <scope>NUCLEOTIDE SEQUENCE [LARGE SCALE GENOMIC DNA]</scope>
    <source>
        <strain evidence="7">CECT 7184</strain>
    </source>
</reference>
<dbReference type="InterPro" id="IPR010930">
    <property type="entry name" value="Flg_bb/hook_C_dom"/>
</dbReference>
<keyword evidence="2" id="KW-0975">Bacterial flagellum</keyword>
<keyword evidence="6" id="KW-0282">Flagellum</keyword>